<dbReference type="Gene3D" id="1.10.10.10">
    <property type="entry name" value="Winged helix-like DNA-binding domain superfamily/Winged helix DNA-binding domain"/>
    <property type="match status" value="1"/>
</dbReference>
<dbReference type="KEGG" id="aaco:K1I37_06290"/>
<dbReference type="InterPro" id="IPR001845">
    <property type="entry name" value="HTH_ArsR_DNA-bd_dom"/>
</dbReference>
<dbReference type="eggNOG" id="COG0640">
    <property type="taxonomic scope" value="Bacteria"/>
</dbReference>
<dbReference type="RefSeq" id="WP_021297932.1">
    <property type="nucleotide sequence ID" value="NZ_AURB01000165.1"/>
</dbReference>
<dbReference type="OrthoDB" id="2646147at2"/>
<dbReference type="SUPFAM" id="SSF46785">
    <property type="entry name" value="Winged helix' DNA-binding domain"/>
    <property type="match status" value="1"/>
</dbReference>
<organism evidence="1 2">
    <name type="scientific">Alicyclobacillus acidoterrestris (strain ATCC 49025 / DSM 3922 / CIP 106132 / NCIMB 13137 / GD3B)</name>
    <dbReference type="NCBI Taxonomy" id="1356854"/>
    <lineage>
        <taxon>Bacteria</taxon>
        <taxon>Bacillati</taxon>
        <taxon>Bacillota</taxon>
        <taxon>Bacilli</taxon>
        <taxon>Bacillales</taxon>
        <taxon>Alicyclobacillaceae</taxon>
        <taxon>Alicyclobacillus</taxon>
    </lineage>
</organism>
<evidence type="ECO:0000313" key="1">
    <source>
        <dbReference type="EMBL" id="UNO50094.1"/>
    </source>
</evidence>
<evidence type="ECO:0000313" key="2">
    <source>
        <dbReference type="Proteomes" id="UP000829401"/>
    </source>
</evidence>
<dbReference type="EMBL" id="CP080467">
    <property type="protein sequence ID" value="UNO50094.1"/>
    <property type="molecule type" value="Genomic_DNA"/>
</dbReference>
<dbReference type="SMART" id="SM00418">
    <property type="entry name" value="HTH_ARSR"/>
    <property type="match status" value="1"/>
</dbReference>
<name>T0CZ84_ALIAG</name>
<sequence length="364" mass="40672">MDMLDFGSPRQTYDIRVEYSLLYECALGIGAFTWDEVHDKLDIGQAQVLQIKRQMSEALRREVSLAGLHHTWRSVLFLIHRCPYLPSTTQEKHLPVFMDWLKEIKDSIRTEAAPYLGASYQAPLAAALAGNALDMQKLLDEHHENPVIYQNLQYLFAVSAEQLLDHIKRLVEGWYEEVVSRDRNVVATLEQSAAQTSALSQNVSHEKLIHTVTRGGEFVAEPGVTTLWLIPQVSYRPFTIRNHLPGYAVYYYPVDPDAQTGLDKNRLISNIAAKHKAVGDVLRVRLLELLAASSRSLAELAQAIGASKPSTHHHLLLLRTAGLVHVDGGVYGLNVDEVLALGEELCRLLKLDGVKAAQETSQGR</sequence>
<reference evidence="2" key="1">
    <citation type="journal article" date="2022" name="G3 (Bethesda)">
        <title>Unveiling the complete genome sequence of Alicyclobacillus acidoterrestris DSM 3922T, a taint-producing strain.</title>
        <authorList>
            <person name="Leonardo I.C."/>
            <person name="Barreto Crespo M.T."/>
            <person name="Gaspar F.B."/>
        </authorList>
    </citation>
    <scope>NUCLEOTIDE SEQUENCE [LARGE SCALE GENOMIC DNA]</scope>
    <source>
        <strain evidence="2">DSM 3922</strain>
    </source>
</reference>
<dbReference type="AlphaFoldDB" id="T0CZ84"/>
<dbReference type="InterPro" id="IPR036390">
    <property type="entry name" value="WH_DNA-bd_sf"/>
</dbReference>
<dbReference type="GO" id="GO:0003700">
    <property type="term" value="F:DNA-binding transcription factor activity"/>
    <property type="evidence" value="ECO:0007669"/>
    <property type="project" value="InterPro"/>
</dbReference>
<dbReference type="InterPro" id="IPR036388">
    <property type="entry name" value="WH-like_DNA-bd_sf"/>
</dbReference>
<proteinExistence type="predicted"/>
<protein>
    <submittedName>
        <fullName evidence="1">ArsR family transcriptional regulator</fullName>
    </submittedName>
</protein>
<keyword evidence="2" id="KW-1185">Reference proteome</keyword>
<accession>T0CZ84</accession>
<accession>A0A9E7CRL6</accession>
<dbReference type="STRING" id="1356854.N007_13870"/>
<dbReference type="Pfam" id="PF01022">
    <property type="entry name" value="HTH_5"/>
    <property type="match status" value="1"/>
</dbReference>
<dbReference type="Proteomes" id="UP000829401">
    <property type="component" value="Chromosome"/>
</dbReference>
<gene>
    <name evidence="1" type="ORF">K1I37_06290</name>
</gene>